<dbReference type="HOGENOM" id="CLU_007100_6_1_2"/>
<dbReference type="AlphaFoldDB" id="A8A9X6"/>
<feature type="transmembrane region" description="Helical" evidence="5">
    <location>
        <begin position="12"/>
        <end position="32"/>
    </location>
</feature>
<dbReference type="Pfam" id="PF00361">
    <property type="entry name" value="Proton_antipo_M"/>
    <property type="match status" value="1"/>
</dbReference>
<reference evidence="8" key="2">
    <citation type="journal article" date="2008" name="Genome Biol.">
        <title>A genomic analysis of the archaeal system Ignicoccus hospitalis-Nanoarchaeum equitans.</title>
        <authorList>
            <person name="Podar M."/>
            <person name="Anderson I."/>
            <person name="Makarova K.S."/>
            <person name="Elkins J.G."/>
            <person name="Ivanova N."/>
            <person name="Wall M.A."/>
            <person name="Lykidis A."/>
            <person name="Mavromatis K."/>
            <person name="Sun H."/>
            <person name="Hudson M.E."/>
            <person name="Chen W."/>
            <person name="Deciu C."/>
            <person name="Hutchison D."/>
            <person name="Eads J.R."/>
            <person name="Anderson A."/>
            <person name="Fernandes F."/>
            <person name="Szeto E."/>
            <person name="Lapidus A."/>
            <person name="Kyrpides N.C."/>
            <person name="Saier M.H.Jr."/>
            <person name="Richardson P.M."/>
            <person name="Rachel R."/>
            <person name="Huber H."/>
            <person name="Eisen J.A."/>
            <person name="Koonin E.V."/>
            <person name="Keller M."/>
            <person name="Stetter K.O."/>
        </authorList>
    </citation>
    <scope>NUCLEOTIDE SEQUENCE [LARGE SCALE GENOMIC DNA]</scope>
    <source>
        <strain evidence="8">KIN4/I</strain>
    </source>
</reference>
<feature type="transmembrane region" description="Helical" evidence="5">
    <location>
        <begin position="607"/>
        <end position="628"/>
    </location>
</feature>
<protein>
    <submittedName>
        <fullName evidence="8">Proton-translocating NADH-quinone oxidoreductase, chain L</fullName>
        <ecNumber evidence="8">1.6.99.5</ecNumber>
    </submittedName>
</protein>
<keyword evidence="8" id="KW-0560">Oxidoreductase</keyword>
<feature type="transmembrane region" description="Helical" evidence="5">
    <location>
        <begin position="540"/>
        <end position="558"/>
    </location>
</feature>
<comment type="subcellular location">
    <subcellularLocation>
        <location evidence="1">Membrane</location>
        <topology evidence="1">Multi-pass membrane protein</topology>
    </subcellularLocation>
</comment>
<keyword evidence="3 5" id="KW-1133">Transmembrane helix</keyword>
<feature type="transmembrane region" description="Helical" evidence="5">
    <location>
        <begin position="350"/>
        <end position="369"/>
    </location>
</feature>
<keyword evidence="9" id="KW-1185">Reference proteome</keyword>
<feature type="transmembrane region" description="Helical" evidence="5">
    <location>
        <begin position="138"/>
        <end position="156"/>
    </location>
</feature>
<feature type="transmembrane region" description="Helical" evidence="5">
    <location>
        <begin position="162"/>
        <end position="181"/>
    </location>
</feature>
<dbReference type="Proteomes" id="UP000000262">
    <property type="component" value="Chromosome"/>
</dbReference>
<dbReference type="NCBIfam" id="TIGR01974">
    <property type="entry name" value="NDH_I_L"/>
    <property type="match status" value="1"/>
</dbReference>
<sequence>MEGASHQVPPSLALVAPVPIALPLVISIIVLLSPLYKKKIKFKPLWAGDREDWWEWSLAVATAGVVVLATAYLLAEGYGKSYEIKYYSWYPLPSHPNDFSLLIDTISGIMAIVVATITFLDLVYSWEYMAGARGPNRYYSEMMLFLASMEGIVLSGNLVLIMLFWELVGAASFLLISYYWYDPIIGPNAVRAGRKAILVTRVADLFFLAGLGALIALAGTGNVLELQHYETLAFQKWLGAAALTAILVGITIGAFGKSAQVPFWPWLSDAMEGPTTVSAVLHSATMVAAGAYLIARLFPLYEEFIAFNLALMDFIAIVGAVTALVAGLFGAAARDIKKVIAFSTMSQLGYMFAALGLGSLVAGAAHLYIHAFFKALLFLGAGAVIHSLEHVLHHPYKARDMFNMGGLWRYMKVTFVVTLIALLSLIGLPPFSGWWSKELIIESALHSPVPHALAVGVTLTLAAGLTGFYSGRLLYLTFFGKPRWKAHGEHLHDAGPAMKFALVTLALIVLVSGPTITFALKKALRAHEGLPRYELPLGNAALTLAIIGFLTPITYYVLMGVAERGGIIRKVWYPLYKEFWFHEFFHSVANFWAYALSKAVDAVERAYTAFLVGMAFFIGRAYAWGWAVSVRLADEDYWDVKVIDGLARSVVKLGKKALELQNGDINLYVALSAAGLTLLMFVTLILLFGVGW</sequence>
<feature type="transmembrane region" description="Helical" evidence="5">
    <location>
        <begin position="99"/>
        <end position="126"/>
    </location>
</feature>
<dbReference type="GO" id="GO:0042773">
    <property type="term" value="P:ATP synthesis coupled electron transport"/>
    <property type="evidence" value="ECO:0007669"/>
    <property type="project" value="InterPro"/>
</dbReference>
<dbReference type="eggNOG" id="arCOG01539">
    <property type="taxonomic scope" value="Archaea"/>
</dbReference>
<gene>
    <name evidence="8" type="ordered locus">Igni_0546</name>
</gene>
<feature type="transmembrane region" description="Helical" evidence="5">
    <location>
        <begin position="413"/>
        <end position="432"/>
    </location>
</feature>
<dbReference type="EMBL" id="CP000816">
    <property type="protein sequence ID" value="ABU81728.1"/>
    <property type="molecule type" value="Genomic_DNA"/>
</dbReference>
<feature type="transmembrane region" description="Helical" evidence="5">
    <location>
        <begin position="304"/>
        <end position="329"/>
    </location>
</feature>
<evidence type="ECO:0000313" key="8">
    <source>
        <dbReference type="EMBL" id="ABU81728.1"/>
    </source>
</evidence>
<dbReference type="RefSeq" id="WP_011998580.1">
    <property type="nucleotide sequence ID" value="NC_009776.1"/>
</dbReference>
<dbReference type="GeneID" id="5562319"/>
<feature type="transmembrane region" description="Helical" evidence="5">
    <location>
        <begin position="500"/>
        <end position="520"/>
    </location>
</feature>
<feature type="domain" description="NADH-Ubiquinone oxidoreductase (complex I) chain 5 N-terminal" evidence="7">
    <location>
        <begin position="89"/>
        <end position="139"/>
    </location>
</feature>
<proteinExistence type="predicted"/>
<feature type="transmembrane region" description="Helical" evidence="5">
    <location>
        <begin position="665"/>
        <end position="690"/>
    </location>
</feature>
<dbReference type="EC" id="1.6.99.5" evidence="8"/>
<evidence type="ECO:0000256" key="5">
    <source>
        <dbReference type="SAM" id="Phobius"/>
    </source>
</evidence>
<evidence type="ECO:0000259" key="7">
    <source>
        <dbReference type="Pfam" id="PF00662"/>
    </source>
</evidence>
<keyword evidence="4 5" id="KW-0472">Membrane</keyword>
<dbReference type="PhylomeDB" id="A8A9X6"/>
<dbReference type="InterPro" id="IPR003945">
    <property type="entry name" value="NU5C-like"/>
</dbReference>
<dbReference type="KEGG" id="iho:Igni_0546"/>
<dbReference type="InterPro" id="IPR018393">
    <property type="entry name" value="NADHpl_OxRdtase_5_subgr"/>
</dbReference>
<evidence type="ECO:0000256" key="3">
    <source>
        <dbReference type="ARBA" id="ARBA00022989"/>
    </source>
</evidence>
<evidence type="ECO:0000313" key="9">
    <source>
        <dbReference type="Proteomes" id="UP000000262"/>
    </source>
</evidence>
<name>A8A9X6_IGNH4</name>
<evidence type="ECO:0000256" key="1">
    <source>
        <dbReference type="ARBA" id="ARBA00004141"/>
    </source>
</evidence>
<dbReference type="GO" id="GO:0008137">
    <property type="term" value="F:NADH dehydrogenase (ubiquinone) activity"/>
    <property type="evidence" value="ECO:0007669"/>
    <property type="project" value="InterPro"/>
</dbReference>
<reference evidence="8" key="1">
    <citation type="submission" date="2007-08" db="EMBL/GenBank/DDBJ databases">
        <authorList>
            <consortium name="US DOE Joint Genome Institute"/>
            <person name="Copeland A."/>
            <person name="Lucas S."/>
            <person name="Lapidus A."/>
            <person name="Barry K."/>
            <person name="Glavina del Rio T."/>
            <person name="Dalin E."/>
            <person name="Tice H."/>
            <person name="Pitluck S."/>
            <person name="Martinez M."/>
            <person name="Zharchuk I."/>
            <person name="Schmutz J."/>
            <person name="Larimer F."/>
            <person name="Land M."/>
            <person name="Hauser L."/>
            <person name="Kyrpides N."/>
            <person name="Anderson I."/>
            <person name="Richardson P."/>
        </authorList>
    </citation>
    <scope>NUCLEOTIDE SEQUENCE</scope>
    <source>
        <strain>KIN4/I</strain>
    </source>
</reference>
<dbReference type="Pfam" id="PF00662">
    <property type="entry name" value="Proton_antipo_N"/>
    <property type="match status" value="1"/>
</dbReference>
<feature type="transmembrane region" description="Helical" evidence="5">
    <location>
        <begin position="53"/>
        <end position="75"/>
    </location>
</feature>
<feature type="transmembrane region" description="Helical" evidence="5">
    <location>
        <begin position="236"/>
        <end position="256"/>
    </location>
</feature>
<feature type="transmembrane region" description="Helical" evidence="5">
    <location>
        <begin position="277"/>
        <end position="298"/>
    </location>
</feature>
<feature type="transmembrane region" description="Helical" evidence="5">
    <location>
        <begin position="375"/>
        <end position="392"/>
    </location>
</feature>
<organism evidence="8 9">
    <name type="scientific">Ignicoccus hospitalis (strain KIN4/I / DSM 18386 / JCM 14125)</name>
    <dbReference type="NCBI Taxonomy" id="453591"/>
    <lineage>
        <taxon>Archaea</taxon>
        <taxon>Thermoproteota</taxon>
        <taxon>Thermoprotei</taxon>
        <taxon>Desulfurococcales</taxon>
        <taxon>Desulfurococcaceae</taxon>
        <taxon>Ignicoccus</taxon>
    </lineage>
</organism>
<dbReference type="OrthoDB" id="371891at2157"/>
<dbReference type="GO" id="GO:0016020">
    <property type="term" value="C:membrane"/>
    <property type="evidence" value="ECO:0007669"/>
    <property type="project" value="UniProtKB-SubCell"/>
</dbReference>
<dbReference type="STRING" id="453591.Igni_0546"/>
<dbReference type="PRINTS" id="PR01434">
    <property type="entry name" value="NADHDHGNASE5"/>
</dbReference>
<dbReference type="InterPro" id="IPR001750">
    <property type="entry name" value="ND/Mrp_TM"/>
</dbReference>
<dbReference type="PANTHER" id="PTHR42829">
    <property type="entry name" value="NADH-UBIQUINONE OXIDOREDUCTASE CHAIN 5"/>
    <property type="match status" value="1"/>
</dbReference>
<dbReference type="InterPro" id="IPR001516">
    <property type="entry name" value="Proton_antipo_N"/>
</dbReference>
<accession>A8A9X6</accession>
<evidence type="ECO:0000259" key="6">
    <source>
        <dbReference type="Pfam" id="PF00361"/>
    </source>
</evidence>
<dbReference type="GO" id="GO:0015990">
    <property type="term" value="P:electron transport coupled proton transport"/>
    <property type="evidence" value="ECO:0007669"/>
    <property type="project" value="TreeGrafter"/>
</dbReference>
<evidence type="ECO:0000256" key="2">
    <source>
        <dbReference type="ARBA" id="ARBA00022692"/>
    </source>
</evidence>
<evidence type="ECO:0000256" key="4">
    <source>
        <dbReference type="ARBA" id="ARBA00023136"/>
    </source>
</evidence>
<feature type="transmembrane region" description="Helical" evidence="5">
    <location>
        <begin position="452"/>
        <end position="479"/>
    </location>
</feature>
<feature type="domain" description="NADH:quinone oxidoreductase/Mrp antiporter transmembrane" evidence="6">
    <location>
        <begin position="155"/>
        <end position="460"/>
    </location>
</feature>
<feature type="transmembrane region" description="Helical" evidence="5">
    <location>
        <begin position="202"/>
        <end position="224"/>
    </location>
</feature>
<keyword evidence="2 5" id="KW-0812">Transmembrane</keyword>
<dbReference type="PANTHER" id="PTHR42829:SF2">
    <property type="entry name" value="NADH-UBIQUINONE OXIDOREDUCTASE CHAIN 5"/>
    <property type="match status" value="1"/>
</dbReference>
<dbReference type="GO" id="GO:0003954">
    <property type="term" value="F:NADH dehydrogenase activity"/>
    <property type="evidence" value="ECO:0007669"/>
    <property type="project" value="TreeGrafter"/>
</dbReference>